<proteinExistence type="predicted"/>
<gene>
    <name evidence="1" type="ORF">TWF703_004004</name>
</gene>
<dbReference type="Proteomes" id="UP000480548">
    <property type="component" value="Unassembled WGS sequence"/>
</dbReference>
<dbReference type="EMBL" id="WIQZ01000002">
    <property type="protein sequence ID" value="KAF3146733.1"/>
    <property type="molecule type" value="Genomic_DNA"/>
</dbReference>
<sequence>MDVNKFALYLREVKNANVDRSSRNQAIPYSHINYFAKGSRKNVPEKVNTVEQYIDISTTLSRGFGPDMCGANKANLSEAFPIVLESQSSTMTIPMESSICSDLLSLSGNMPLSRSEYLERSDVFPGSSEVSVFRSVFVYNETSTASSEGDASDDTTIKQPPSILSDTVKRFWARIRSMTLDNVEKAAFDISKRRAALRFKDGLQAIDDAHGLHRISFGVQIPRAEFPIEHLSILDDVLRDPMTASLVVEGGDEDSGLQEDYINVSIDIRKNSDGVEVNCIILDDLDQN</sequence>
<evidence type="ECO:0000313" key="1">
    <source>
        <dbReference type="EMBL" id="KAF3146733.1"/>
    </source>
</evidence>
<accession>A0A7C8NR15</accession>
<name>A0A7C8NR15_ORBOL</name>
<evidence type="ECO:0000313" key="2">
    <source>
        <dbReference type="Proteomes" id="UP000480548"/>
    </source>
</evidence>
<organism evidence="1 2">
    <name type="scientific">Orbilia oligospora</name>
    <name type="common">Nematode-trapping fungus</name>
    <name type="synonym">Arthrobotrys oligospora</name>
    <dbReference type="NCBI Taxonomy" id="2813651"/>
    <lineage>
        <taxon>Eukaryota</taxon>
        <taxon>Fungi</taxon>
        <taxon>Dikarya</taxon>
        <taxon>Ascomycota</taxon>
        <taxon>Pezizomycotina</taxon>
        <taxon>Orbiliomycetes</taxon>
        <taxon>Orbiliales</taxon>
        <taxon>Orbiliaceae</taxon>
        <taxon>Orbilia</taxon>
    </lineage>
</organism>
<protein>
    <submittedName>
        <fullName evidence="1">Uncharacterized protein</fullName>
    </submittedName>
</protein>
<dbReference type="AlphaFoldDB" id="A0A7C8NR15"/>
<comment type="caution">
    <text evidence="1">The sequence shown here is derived from an EMBL/GenBank/DDBJ whole genome shotgun (WGS) entry which is preliminary data.</text>
</comment>
<reference evidence="1 2" key="1">
    <citation type="submission" date="2019-06" db="EMBL/GenBank/DDBJ databases">
        <authorList>
            <person name="Palmer J.M."/>
        </authorList>
    </citation>
    <scope>NUCLEOTIDE SEQUENCE [LARGE SCALE GENOMIC DNA]</scope>
    <source>
        <strain evidence="1 2">TWF703</strain>
    </source>
</reference>